<gene>
    <name evidence="7" type="ORF">WA026_006463</name>
</gene>
<dbReference type="Gene3D" id="3.10.100.10">
    <property type="entry name" value="Mannose-Binding Protein A, subunit A"/>
    <property type="match status" value="1"/>
</dbReference>
<keyword evidence="3 5" id="KW-0732">Signal</keyword>
<evidence type="ECO:0000256" key="1">
    <source>
        <dbReference type="ARBA" id="ARBA00004613"/>
    </source>
</evidence>
<feature type="domain" description="C-type lectin" evidence="6">
    <location>
        <begin position="126"/>
        <end position="253"/>
    </location>
</feature>
<proteinExistence type="predicted"/>
<comment type="caution">
    <text evidence="7">The sequence shown here is derived from an EMBL/GenBank/DDBJ whole genome shotgun (WGS) entry which is preliminary data.</text>
</comment>
<evidence type="ECO:0000313" key="7">
    <source>
        <dbReference type="EMBL" id="KAK9879394.1"/>
    </source>
</evidence>
<dbReference type="InterPro" id="IPR016186">
    <property type="entry name" value="C-type_lectin-like/link_sf"/>
</dbReference>
<dbReference type="EMBL" id="JARQZJ010000062">
    <property type="protein sequence ID" value="KAK9879394.1"/>
    <property type="molecule type" value="Genomic_DNA"/>
</dbReference>
<dbReference type="PROSITE" id="PS50041">
    <property type="entry name" value="C_TYPE_LECTIN_2"/>
    <property type="match status" value="1"/>
</dbReference>
<dbReference type="PANTHER" id="PTHR22799:SF1">
    <property type="entry name" value="C-TYPE LECTIN DOMAIN FAMILY 11 MEMBER A"/>
    <property type="match status" value="1"/>
</dbReference>
<dbReference type="PANTHER" id="PTHR22799">
    <property type="entry name" value="TETRANECTIN-RELATED"/>
    <property type="match status" value="1"/>
</dbReference>
<dbReference type="SMART" id="SM00034">
    <property type="entry name" value="CLECT"/>
    <property type="match status" value="1"/>
</dbReference>
<sequence length="314" mass="36050">MMFARILFFCLIAAFEVNLSFSVNRCLKNIRIINYYKLRSCHRSESSLVGSKDVDQLQDCVKFARDRNGMAFNFSPLEARKLKIVKDRYFTSCQVLGCPELGNSTTLIQDAMFDYYSAFGNMNTTMNATCIKSSGVFSVMQIRRNYTETITSCQSIGADLADILSETRTNQLADLINITLNSWFKASYVGLDDMKSEGIFKSSNGNYLHCIDFRAWGPNHPRSKRKSQDCVTLDVDRTWRTVPCNIKLTSVCEFFPEAPTKDEFDMKYLCEQIQERKKRRACQADKKALKKLIQNSPRLDKCALLHYDQNLTTK</sequence>
<protein>
    <recommendedName>
        <fullName evidence="6">C-type lectin domain-containing protein</fullName>
    </recommendedName>
</protein>
<dbReference type="InterPro" id="IPR016187">
    <property type="entry name" value="CTDL_fold"/>
</dbReference>
<dbReference type="SUPFAM" id="SSF56436">
    <property type="entry name" value="C-type lectin-like"/>
    <property type="match status" value="1"/>
</dbReference>
<accession>A0AAW1U8X4</accession>
<keyword evidence="2" id="KW-0964">Secreted</keyword>
<dbReference type="AlphaFoldDB" id="A0AAW1U8X4"/>
<name>A0AAW1U8X4_9CUCU</name>
<keyword evidence="8" id="KW-1185">Reference proteome</keyword>
<feature type="signal peptide" evidence="5">
    <location>
        <begin position="1"/>
        <end position="22"/>
    </location>
</feature>
<evidence type="ECO:0000313" key="8">
    <source>
        <dbReference type="Proteomes" id="UP001431783"/>
    </source>
</evidence>
<reference evidence="7 8" key="1">
    <citation type="submission" date="2023-03" db="EMBL/GenBank/DDBJ databases">
        <title>Genome insight into feeding habits of ladybird beetles.</title>
        <authorList>
            <person name="Li H.-S."/>
            <person name="Huang Y.-H."/>
            <person name="Pang H."/>
        </authorList>
    </citation>
    <scope>NUCLEOTIDE SEQUENCE [LARGE SCALE GENOMIC DNA]</scope>
    <source>
        <strain evidence="7">SYSU_2023b</strain>
        <tissue evidence="7">Whole body</tissue>
    </source>
</reference>
<keyword evidence="4" id="KW-0430">Lectin</keyword>
<dbReference type="Pfam" id="PF00059">
    <property type="entry name" value="Lectin_C"/>
    <property type="match status" value="1"/>
</dbReference>
<comment type="subcellular location">
    <subcellularLocation>
        <location evidence="1">Secreted</location>
    </subcellularLocation>
</comment>
<evidence type="ECO:0000256" key="5">
    <source>
        <dbReference type="SAM" id="SignalP"/>
    </source>
</evidence>
<dbReference type="GO" id="GO:0005615">
    <property type="term" value="C:extracellular space"/>
    <property type="evidence" value="ECO:0007669"/>
    <property type="project" value="TreeGrafter"/>
</dbReference>
<dbReference type="InterPro" id="IPR001304">
    <property type="entry name" value="C-type_lectin-like"/>
</dbReference>
<feature type="chain" id="PRO_5043441503" description="C-type lectin domain-containing protein" evidence="5">
    <location>
        <begin position="23"/>
        <end position="314"/>
    </location>
</feature>
<dbReference type="GO" id="GO:0008083">
    <property type="term" value="F:growth factor activity"/>
    <property type="evidence" value="ECO:0007669"/>
    <property type="project" value="TreeGrafter"/>
</dbReference>
<dbReference type="Proteomes" id="UP001431783">
    <property type="component" value="Unassembled WGS sequence"/>
</dbReference>
<dbReference type="InterPro" id="IPR051663">
    <property type="entry name" value="CLec_Tetranectin-domain"/>
</dbReference>
<evidence type="ECO:0000256" key="3">
    <source>
        <dbReference type="ARBA" id="ARBA00022729"/>
    </source>
</evidence>
<evidence type="ECO:0000259" key="6">
    <source>
        <dbReference type="PROSITE" id="PS50041"/>
    </source>
</evidence>
<organism evidence="7 8">
    <name type="scientific">Henosepilachna vigintioctopunctata</name>
    <dbReference type="NCBI Taxonomy" id="420089"/>
    <lineage>
        <taxon>Eukaryota</taxon>
        <taxon>Metazoa</taxon>
        <taxon>Ecdysozoa</taxon>
        <taxon>Arthropoda</taxon>
        <taxon>Hexapoda</taxon>
        <taxon>Insecta</taxon>
        <taxon>Pterygota</taxon>
        <taxon>Neoptera</taxon>
        <taxon>Endopterygota</taxon>
        <taxon>Coleoptera</taxon>
        <taxon>Polyphaga</taxon>
        <taxon>Cucujiformia</taxon>
        <taxon>Coccinelloidea</taxon>
        <taxon>Coccinellidae</taxon>
        <taxon>Epilachninae</taxon>
        <taxon>Epilachnini</taxon>
        <taxon>Henosepilachna</taxon>
    </lineage>
</organism>
<evidence type="ECO:0000256" key="2">
    <source>
        <dbReference type="ARBA" id="ARBA00022525"/>
    </source>
</evidence>
<dbReference type="GO" id="GO:0030246">
    <property type="term" value="F:carbohydrate binding"/>
    <property type="evidence" value="ECO:0007669"/>
    <property type="project" value="UniProtKB-KW"/>
</dbReference>
<evidence type="ECO:0000256" key="4">
    <source>
        <dbReference type="ARBA" id="ARBA00022734"/>
    </source>
</evidence>